<reference evidence="3 4" key="1">
    <citation type="journal article" date="2007" name="Archaea">
        <title>The genome of Hyperthermus butylicus: a sulfur-reducing, peptide fermenting, neutrophilic Crenarchaeote growing up to 108 degrees C.</title>
        <authorList>
            <person name="Brugger K."/>
            <person name="Chen L."/>
            <person name="Stark M."/>
            <person name="Zibat A."/>
            <person name="Redder P."/>
            <person name="Ruepp A."/>
            <person name="Awayez M."/>
            <person name="She Q."/>
            <person name="Garrett R.A."/>
            <person name="Klenk H.P."/>
        </authorList>
    </citation>
    <scope>NUCLEOTIDE SEQUENCE [LARGE SCALE GENOMIC DNA]</scope>
    <source>
        <strain evidence="4">DSM 5456 / JCM 9403 / PLM1-5</strain>
    </source>
</reference>
<dbReference type="Pfam" id="PF03099">
    <property type="entry name" value="BPL_LplA_LipB"/>
    <property type="match status" value="1"/>
</dbReference>
<dbReference type="RefSeq" id="WP_011822313.1">
    <property type="nucleotide sequence ID" value="NC_008818.1"/>
</dbReference>
<proteinExistence type="predicted"/>
<keyword evidence="1 3" id="KW-0436">Ligase</keyword>
<dbReference type="Gene3D" id="2.30.30.100">
    <property type="match status" value="1"/>
</dbReference>
<dbReference type="GO" id="GO:0005737">
    <property type="term" value="C:cytoplasm"/>
    <property type="evidence" value="ECO:0007669"/>
    <property type="project" value="TreeGrafter"/>
</dbReference>
<dbReference type="Proteomes" id="UP000002593">
    <property type="component" value="Chromosome"/>
</dbReference>
<feature type="domain" description="BPL/LPL catalytic" evidence="2">
    <location>
        <begin position="1"/>
        <end position="165"/>
    </location>
</feature>
<gene>
    <name evidence="3" type="ordered locus">Hbut_1158</name>
</gene>
<dbReference type="PROSITE" id="PS51733">
    <property type="entry name" value="BPL_LPL_CATALYTIC"/>
    <property type="match status" value="1"/>
</dbReference>
<dbReference type="InterPro" id="IPR045864">
    <property type="entry name" value="aa-tRNA-synth_II/BPL/LPL"/>
</dbReference>
<dbReference type="eggNOG" id="arCOG01940">
    <property type="taxonomic scope" value="Archaea"/>
</dbReference>
<keyword evidence="4" id="KW-1185">Reference proteome</keyword>
<dbReference type="Pfam" id="PF02237">
    <property type="entry name" value="BPL_C"/>
    <property type="match status" value="1"/>
</dbReference>
<accession>A2BLY4</accession>
<dbReference type="AlphaFoldDB" id="A2BLY4"/>
<evidence type="ECO:0000313" key="3">
    <source>
        <dbReference type="EMBL" id="ABM80995.1"/>
    </source>
</evidence>
<dbReference type="SUPFAM" id="SSF55681">
    <property type="entry name" value="Class II aaRS and biotin synthetases"/>
    <property type="match status" value="1"/>
</dbReference>
<dbReference type="EnsemblBacteria" id="ABM80995">
    <property type="protein sequence ID" value="ABM80995"/>
    <property type="gene ID" value="Hbut_1158"/>
</dbReference>
<dbReference type="InterPro" id="IPR004408">
    <property type="entry name" value="Biotin_CoA_COase_ligase"/>
</dbReference>
<dbReference type="GO" id="GO:0004077">
    <property type="term" value="F:biotin--[biotin carboxyl-carrier protein] ligase activity"/>
    <property type="evidence" value="ECO:0007669"/>
    <property type="project" value="InterPro"/>
</dbReference>
<sequence>MLGQLSVLEVYDAIDTTMDATPPRLPAAVAALTQRRGRGRTGAWHSPRGGAWITVFLNAPPDPRLPTAVGGYLAGLLEEFLCGAVHLTVKWPNDVYAGGRKLAGILVEHRAGMLRVGVGVNVYNEPPPGATSLAQLGYGGPLALVYAAIIEAVMRAAEDPAGGVAEAAARDMLWGCRVAIESPEGLVEGVARGITSSGALLVETGEGTVELACCHVKAWSCSNTRPATKSSPAGGD</sequence>
<evidence type="ECO:0000259" key="2">
    <source>
        <dbReference type="PROSITE" id="PS51733"/>
    </source>
</evidence>
<dbReference type="PANTHER" id="PTHR12835:SF5">
    <property type="entry name" value="BIOTIN--PROTEIN LIGASE"/>
    <property type="match status" value="1"/>
</dbReference>
<dbReference type="GeneID" id="25393317"/>
<organism evidence="3 4">
    <name type="scientific">Hyperthermus butylicus (strain DSM 5456 / JCM 9403 / PLM1-5)</name>
    <dbReference type="NCBI Taxonomy" id="415426"/>
    <lineage>
        <taxon>Archaea</taxon>
        <taxon>Thermoproteota</taxon>
        <taxon>Thermoprotei</taxon>
        <taxon>Desulfurococcales</taxon>
        <taxon>Pyrodictiaceae</taxon>
        <taxon>Hyperthermus</taxon>
    </lineage>
</organism>
<dbReference type="HOGENOM" id="CLU_051096_1_0_2"/>
<name>A2BLY4_HYPBU</name>
<dbReference type="PANTHER" id="PTHR12835">
    <property type="entry name" value="BIOTIN PROTEIN LIGASE"/>
    <property type="match status" value="1"/>
</dbReference>
<dbReference type="InterPro" id="IPR004143">
    <property type="entry name" value="BPL_LPL_catalytic"/>
</dbReference>
<protein>
    <submittedName>
        <fullName evidence="3">Biotin/lipoate A/B protein ligase</fullName>
    </submittedName>
</protein>
<dbReference type="EMBL" id="CP000493">
    <property type="protein sequence ID" value="ABM80995.1"/>
    <property type="molecule type" value="Genomic_DNA"/>
</dbReference>
<evidence type="ECO:0000256" key="1">
    <source>
        <dbReference type="ARBA" id="ARBA00022598"/>
    </source>
</evidence>
<dbReference type="STRING" id="415426.Hbut_1158"/>
<dbReference type="KEGG" id="hbu:Hbut_1158"/>
<dbReference type="Gene3D" id="3.30.930.10">
    <property type="entry name" value="Bira Bifunctional Protein, Domain 2"/>
    <property type="match status" value="1"/>
</dbReference>
<evidence type="ECO:0000313" key="4">
    <source>
        <dbReference type="Proteomes" id="UP000002593"/>
    </source>
</evidence>
<dbReference type="InterPro" id="IPR003142">
    <property type="entry name" value="BPL_C"/>
</dbReference>
<dbReference type="NCBIfam" id="TIGR00121">
    <property type="entry name" value="birA_ligase"/>
    <property type="match status" value="1"/>
</dbReference>
<dbReference type="OrthoDB" id="46252at2157"/>